<dbReference type="PANTHER" id="PTHR30024">
    <property type="entry name" value="ALIPHATIC SULFONATES-BINDING PROTEIN-RELATED"/>
    <property type="match status" value="1"/>
</dbReference>
<accession>A0A1G6RQ71</accession>
<dbReference type="Proteomes" id="UP000199494">
    <property type="component" value="Unassembled WGS sequence"/>
</dbReference>
<proteinExistence type="predicted"/>
<dbReference type="Pfam" id="PF09084">
    <property type="entry name" value="NMT1"/>
    <property type="match status" value="1"/>
</dbReference>
<dbReference type="InterPro" id="IPR015168">
    <property type="entry name" value="SsuA/THI5"/>
</dbReference>
<dbReference type="AlphaFoldDB" id="A0A1G6RQ71"/>
<gene>
    <name evidence="1" type="ORF">SAMN05421630_105393</name>
</gene>
<dbReference type="RefSeq" id="WP_245865160.1">
    <property type="nucleotide sequence ID" value="NZ_CP016353.1"/>
</dbReference>
<reference evidence="1 2" key="1">
    <citation type="submission" date="2016-10" db="EMBL/GenBank/DDBJ databases">
        <authorList>
            <person name="de Groot N.N."/>
        </authorList>
    </citation>
    <scope>NUCLEOTIDE SEQUENCE [LARGE SCALE GENOMIC DNA]</scope>
    <source>
        <strain evidence="1 2">CGMCC 4.5506</strain>
    </source>
</reference>
<evidence type="ECO:0000313" key="2">
    <source>
        <dbReference type="Proteomes" id="UP000199494"/>
    </source>
</evidence>
<keyword evidence="2" id="KW-1185">Reference proteome</keyword>
<dbReference type="STRING" id="530584.SAMN05421630_105393"/>
<evidence type="ECO:0000313" key="1">
    <source>
        <dbReference type="EMBL" id="SDD06145.1"/>
    </source>
</evidence>
<protein>
    <submittedName>
        <fullName evidence="1">Sulfonate transport system substrate-binding protein</fullName>
    </submittedName>
</protein>
<dbReference type="Gene3D" id="3.40.190.10">
    <property type="entry name" value="Periplasmic binding protein-like II"/>
    <property type="match status" value="2"/>
</dbReference>
<name>A0A1G6RQ71_9PSEU</name>
<dbReference type="EMBL" id="FMZE01000005">
    <property type="protein sequence ID" value="SDD06145.1"/>
    <property type="molecule type" value="Genomic_DNA"/>
</dbReference>
<sequence length="343" mass="36625">MASLLVFTACAPAPESEIGPPAGEPLPTEVPEGTELVVADQNEALQTLMRASGEHDRLASAAQYANFLGGPAILEAIRADAVDLAVVNDTPPIQAHASGESVPIVAARRQSLPDYRMAVAPGADVTTLADLKGKRITYGEGTGRQPYVLRALRKAGLTTADVELVPLKAADFPDAIRTGQVDVAVLNEPHFTRYLTEYRDAGATAVPDAETEGVASGLQYLYARGSALSDPAKAAAIRDFVQHWVTATHWAEQNKDDWIDAYYVRNQKLGTEEGNRIVESEGEFSFPPLDDELIAVQQATIDIIEQAGDLPGPLDARDEFDIRFDPVIAEAAEAAGASRQANP</sequence>
<organism evidence="1 2">
    <name type="scientific">Prauserella marina</name>
    <dbReference type="NCBI Taxonomy" id="530584"/>
    <lineage>
        <taxon>Bacteria</taxon>
        <taxon>Bacillati</taxon>
        <taxon>Actinomycetota</taxon>
        <taxon>Actinomycetes</taxon>
        <taxon>Pseudonocardiales</taxon>
        <taxon>Pseudonocardiaceae</taxon>
        <taxon>Prauserella</taxon>
    </lineage>
</organism>
<dbReference type="SUPFAM" id="SSF53850">
    <property type="entry name" value="Periplasmic binding protein-like II"/>
    <property type="match status" value="1"/>
</dbReference>